<dbReference type="Pfam" id="PF01979">
    <property type="entry name" value="Amidohydro_1"/>
    <property type="match status" value="1"/>
</dbReference>
<sequence length="380" mass="42019">MLIKNVDIITPYEVLKGYGVLVENGQIVDIDLEEKFRIGEYEIIDGDGNYLSPGFIDIHNHGNKGFDIMDSSEEALDEIGKYHISNGVTSYLGTVITSSYDNIMNAIENINNYKNKHNISRIIGVHLEGPFFDLGKKGAQPEEHIKTPDLDKIKSIVDIAKDKMKMVSIAPELEGALDIIKYLKARNITIAMAHTNATFEETKKGIACGVTVATHLYNGMRTFNHREPGVIGASLEDDRVYCEIIYDRIHLHDGAVNIALKMKGYDKIVLVSDAMRAAGLEDGEYELGEQKVNVSKGAARLESGSLAGSTLNMQKAVYNMVNFLNIPIYEAIKMASLNAAKTVKLDDKLGSIEIGKRADLIIFDRDINIKNVILDGKLVI</sequence>
<dbReference type="SUPFAM" id="SSF51556">
    <property type="entry name" value="Metallo-dependent hydrolases"/>
    <property type="match status" value="1"/>
</dbReference>
<comment type="cofactor">
    <cofactor evidence="12">
        <name>a divalent metal cation</name>
        <dbReference type="ChEBI" id="CHEBI:60240"/>
    </cofactor>
    <text evidence="12">Binds 1 divalent metal cation per subunit.</text>
</comment>
<keyword evidence="5 9" id="KW-0378">Hydrolase</keyword>
<evidence type="ECO:0000256" key="12">
    <source>
        <dbReference type="PIRSR" id="PIRSR038994-3"/>
    </source>
</evidence>
<evidence type="ECO:0000256" key="3">
    <source>
        <dbReference type="ARBA" id="ARBA00018029"/>
    </source>
</evidence>
<evidence type="ECO:0000256" key="9">
    <source>
        <dbReference type="PIRNR" id="PIRNR038994"/>
    </source>
</evidence>
<feature type="binding site" evidence="11">
    <location>
        <begin position="306"/>
        <end position="308"/>
    </location>
    <ligand>
        <name>substrate</name>
    </ligand>
</feature>
<evidence type="ECO:0000256" key="7">
    <source>
        <dbReference type="ARBA" id="ARBA00047647"/>
    </source>
</evidence>
<keyword evidence="15" id="KW-1185">Reference proteome</keyword>
<feature type="binding site" evidence="11">
    <location>
        <begin position="218"/>
        <end position="219"/>
    </location>
    <ligand>
        <name>substrate</name>
    </ligand>
</feature>
<dbReference type="GO" id="GO:0046872">
    <property type="term" value="F:metal ion binding"/>
    <property type="evidence" value="ECO:0007669"/>
    <property type="project" value="UniProtKB-KW"/>
</dbReference>
<evidence type="ECO:0000259" key="13">
    <source>
        <dbReference type="Pfam" id="PF01979"/>
    </source>
</evidence>
<dbReference type="Gene3D" id="3.20.20.140">
    <property type="entry name" value="Metal-dependent hydrolases"/>
    <property type="match status" value="1"/>
</dbReference>
<feature type="binding site" evidence="11">
    <location>
        <position position="226"/>
    </location>
    <ligand>
        <name>substrate</name>
    </ligand>
</feature>
<dbReference type="InterPro" id="IPR032466">
    <property type="entry name" value="Metal_Hydrolase"/>
</dbReference>
<dbReference type="EMBL" id="VUNQ01000019">
    <property type="protein sequence ID" value="MSU01770.1"/>
    <property type="molecule type" value="Genomic_DNA"/>
</dbReference>
<dbReference type="EC" id="3.5.1.25" evidence="2"/>
<keyword evidence="4 12" id="KW-0479">Metal-binding</keyword>
<dbReference type="CDD" id="cd00854">
    <property type="entry name" value="NagA"/>
    <property type="match status" value="1"/>
</dbReference>
<comment type="caution">
    <text evidence="14">The sequence shown here is derived from an EMBL/GenBank/DDBJ whole genome shotgun (WGS) entry which is preliminary data.</text>
</comment>
<dbReference type="GO" id="GO:0006046">
    <property type="term" value="P:N-acetylglucosamine catabolic process"/>
    <property type="evidence" value="ECO:0007669"/>
    <property type="project" value="TreeGrafter"/>
</dbReference>
<evidence type="ECO:0000313" key="15">
    <source>
        <dbReference type="Proteomes" id="UP000469523"/>
    </source>
</evidence>
<comment type="catalytic activity">
    <reaction evidence="7">
        <text>N-acetyl-D-glucosamine 6-phosphate + H2O = D-glucosamine 6-phosphate + acetate</text>
        <dbReference type="Rhea" id="RHEA:22936"/>
        <dbReference type="ChEBI" id="CHEBI:15377"/>
        <dbReference type="ChEBI" id="CHEBI:30089"/>
        <dbReference type="ChEBI" id="CHEBI:57513"/>
        <dbReference type="ChEBI" id="CHEBI:58725"/>
        <dbReference type="EC" id="3.5.1.25"/>
    </reaction>
</comment>
<organism evidence="14 15">
    <name type="scientific">Tissierella pigra</name>
    <dbReference type="NCBI Taxonomy" id="2607614"/>
    <lineage>
        <taxon>Bacteria</taxon>
        <taxon>Bacillati</taxon>
        <taxon>Bacillota</taxon>
        <taxon>Tissierellia</taxon>
        <taxon>Tissierellales</taxon>
        <taxon>Tissierellaceae</taxon>
        <taxon>Tissierella</taxon>
    </lineage>
</organism>
<evidence type="ECO:0000256" key="4">
    <source>
        <dbReference type="ARBA" id="ARBA00022723"/>
    </source>
</evidence>
<accession>A0A6N7Y198</accession>
<feature type="binding site" evidence="11">
    <location>
        <position position="250"/>
    </location>
    <ligand>
        <name>substrate</name>
    </ligand>
</feature>
<evidence type="ECO:0000256" key="11">
    <source>
        <dbReference type="PIRSR" id="PIRSR038994-2"/>
    </source>
</evidence>
<dbReference type="FunFam" id="3.20.20.140:FF:000004">
    <property type="entry name" value="N-acetylglucosamine-6-phosphate deacetylase"/>
    <property type="match status" value="1"/>
</dbReference>
<gene>
    <name evidence="14" type="primary">nagA</name>
    <name evidence="14" type="ORF">FYJ83_09860</name>
</gene>
<feature type="domain" description="Amidohydrolase-related" evidence="13">
    <location>
        <begin position="50"/>
        <end position="379"/>
    </location>
</feature>
<evidence type="ECO:0000256" key="6">
    <source>
        <dbReference type="ARBA" id="ARBA00023277"/>
    </source>
</evidence>
<evidence type="ECO:0000256" key="10">
    <source>
        <dbReference type="PIRSR" id="PIRSR038994-1"/>
    </source>
</evidence>
<dbReference type="NCBIfam" id="TIGR00221">
    <property type="entry name" value="nagA"/>
    <property type="match status" value="1"/>
</dbReference>
<evidence type="ECO:0000313" key="14">
    <source>
        <dbReference type="EMBL" id="MSU01770.1"/>
    </source>
</evidence>
<proteinExistence type="inferred from homology"/>
<evidence type="ECO:0000256" key="2">
    <source>
        <dbReference type="ARBA" id="ARBA00011899"/>
    </source>
</evidence>
<comment type="similarity">
    <text evidence="1 9">Belongs to the metallo-dependent hydrolases superfamily. NagA family.</text>
</comment>
<evidence type="ECO:0000256" key="5">
    <source>
        <dbReference type="ARBA" id="ARBA00022801"/>
    </source>
</evidence>
<dbReference type="PANTHER" id="PTHR11113">
    <property type="entry name" value="N-ACETYLGLUCOSAMINE-6-PHOSPHATE DEACETYLASE"/>
    <property type="match status" value="1"/>
</dbReference>
<evidence type="ECO:0000256" key="1">
    <source>
        <dbReference type="ARBA" id="ARBA00010716"/>
    </source>
</evidence>
<dbReference type="InterPro" id="IPR003764">
    <property type="entry name" value="GlcNAc_6-P_deAcase"/>
</dbReference>
<dbReference type="Proteomes" id="UP000469523">
    <property type="component" value="Unassembled WGS sequence"/>
</dbReference>
<protein>
    <recommendedName>
        <fullName evidence="3">N-acetylglucosamine-6-phosphate deacetylase</fullName>
        <ecNumber evidence="2">3.5.1.25</ecNumber>
    </recommendedName>
</protein>
<dbReference type="GO" id="GO:0008448">
    <property type="term" value="F:N-acetylglucosamine-6-phosphate deacetylase activity"/>
    <property type="evidence" value="ECO:0007669"/>
    <property type="project" value="UniProtKB-EC"/>
</dbReference>
<dbReference type="PANTHER" id="PTHR11113:SF14">
    <property type="entry name" value="N-ACETYLGLUCOSAMINE-6-PHOSPHATE DEACETYLASE"/>
    <property type="match status" value="1"/>
</dbReference>
<evidence type="ECO:0000256" key="8">
    <source>
        <dbReference type="ARBA" id="ARBA00060590"/>
    </source>
</evidence>
<reference evidence="14 15" key="1">
    <citation type="submission" date="2019-09" db="EMBL/GenBank/DDBJ databases">
        <title>In-depth cultivation of the pig gut microbiome towards novel bacterial diversity and tailored functional studies.</title>
        <authorList>
            <person name="Wylensek D."/>
            <person name="Hitch T.C.A."/>
            <person name="Clavel T."/>
        </authorList>
    </citation>
    <scope>NUCLEOTIDE SEQUENCE [LARGE SCALE GENOMIC DNA]</scope>
    <source>
        <strain evidence="14 15">WCA3-693-APC-4?</strain>
    </source>
</reference>
<dbReference type="AlphaFoldDB" id="A0A6N7Y198"/>
<feature type="active site" description="Proton donor/acceptor" evidence="10">
    <location>
        <position position="273"/>
    </location>
</feature>
<keyword evidence="6 9" id="KW-0119">Carbohydrate metabolism</keyword>
<dbReference type="Gene3D" id="2.30.40.10">
    <property type="entry name" value="Urease, subunit C, domain 1"/>
    <property type="match status" value="1"/>
</dbReference>
<feature type="binding site" evidence="11">
    <location>
        <position position="139"/>
    </location>
    <ligand>
        <name>substrate</name>
    </ligand>
</feature>
<dbReference type="InterPro" id="IPR011059">
    <property type="entry name" value="Metal-dep_hydrolase_composite"/>
</dbReference>
<feature type="binding site" evidence="12">
    <location>
        <position position="128"/>
    </location>
    <ligand>
        <name>Zn(2+)</name>
        <dbReference type="ChEBI" id="CHEBI:29105"/>
    </ligand>
</feature>
<dbReference type="InterPro" id="IPR006680">
    <property type="entry name" value="Amidohydro-rel"/>
</dbReference>
<dbReference type="RefSeq" id="WP_154440177.1">
    <property type="nucleotide sequence ID" value="NZ_VUNQ01000019.1"/>
</dbReference>
<dbReference type="PIRSF" id="PIRSF038994">
    <property type="entry name" value="NagA"/>
    <property type="match status" value="1"/>
</dbReference>
<dbReference type="SUPFAM" id="SSF51338">
    <property type="entry name" value="Composite domain of metallo-dependent hydrolases"/>
    <property type="match status" value="1"/>
</dbReference>
<name>A0A6N7Y198_9FIRM</name>
<feature type="binding site" evidence="12">
    <location>
        <position position="215"/>
    </location>
    <ligand>
        <name>Zn(2+)</name>
        <dbReference type="ChEBI" id="CHEBI:29105"/>
    </ligand>
</feature>
<feature type="binding site" evidence="12">
    <location>
        <position position="194"/>
    </location>
    <ligand>
        <name>Zn(2+)</name>
        <dbReference type="ChEBI" id="CHEBI:29105"/>
    </ligand>
</feature>
<comment type="pathway">
    <text evidence="8">Amino-sugar metabolism; N-acetylneuraminate degradation; D-fructose 6-phosphate from N-acetylneuraminate: step 4/5.</text>
</comment>